<dbReference type="CTD" id="9803357"/>
<protein>
    <submittedName>
        <fullName evidence="1">Uncharacterized protein</fullName>
    </submittedName>
</protein>
<organism evidence="1 2">
    <name type="scientific">Caenorhabditis remanei</name>
    <name type="common">Caenorhabditis vulgaris</name>
    <dbReference type="NCBI Taxonomy" id="31234"/>
    <lineage>
        <taxon>Eukaryota</taxon>
        <taxon>Metazoa</taxon>
        <taxon>Ecdysozoa</taxon>
        <taxon>Nematoda</taxon>
        <taxon>Chromadorea</taxon>
        <taxon>Rhabditida</taxon>
        <taxon>Rhabditina</taxon>
        <taxon>Rhabditomorpha</taxon>
        <taxon>Rhabditoidea</taxon>
        <taxon>Rhabditidae</taxon>
        <taxon>Peloderinae</taxon>
        <taxon>Caenorhabditis</taxon>
    </lineage>
</organism>
<reference evidence="1 2" key="1">
    <citation type="submission" date="2019-12" db="EMBL/GenBank/DDBJ databases">
        <title>Chromosome-level assembly of the Caenorhabditis remanei genome.</title>
        <authorList>
            <person name="Teterina A.A."/>
            <person name="Willis J.H."/>
            <person name="Phillips P.C."/>
        </authorList>
    </citation>
    <scope>NUCLEOTIDE SEQUENCE [LARGE SCALE GENOMIC DNA]</scope>
    <source>
        <strain evidence="1 2">PX506</strain>
        <tissue evidence="1">Whole organism</tissue>
    </source>
</reference>
<comment type="caution">
    <text evidence="1">The sequence shown here is derived from an EMBL/GenBank/DDBJ whole genome shotgun (WGS) entry which is preliminary data.</text>
</comment>
<dbReference type="KEGG" id="crq:GCK72_023715"/>
<gene>
    <name evidence="1" type="ORF">GCK72_023715</name>
</gene>
<name>A0A6A5FXH5_CAERE</name>
<proteinExistence type="predicted"/>
<evidence type="ECO:0000313" key="2">
    <source>
        <dbReference type="Proteomes" id="UP000483820"/>
    </source>
</evidence>
<dbReference type="EMBL" id="WUAV01000006">
    <property type="protein sequence ID" value="KAF1747253.1"/>
    <property type="molecule type" value="Genomic_DNA"/>
</dbReference>
<dbReference type="AlphaFoldDB" id="A0A6A5FXH5"/>
<dbReference type="Proteomes" id="UP000483820">
    <property type="component" value="Chromosome X"/>
</dbReference>
<sequence length="119" mass="13438">MEESRASPDTKMLTGHQVDMNVDALQSRVNPTLDEMNNAFEEFSRVVKARPSFTTAALVEGIRHELIRLVNVITMQMNTGNVNGLMNQLHGAQILTRNIVAVTRRVRQEHGIRGFHVKM</sequence>
<dbReference type="GeneID" id="9803357"/>
<accession>A0A6A5FXH5</accession>
<evidence type="ECO:0000313" key="1">
    <source>
        <dbReference type="EMBL" id="KAF1747253.1"/>
    </source>
</evidence>
<dbReference type="RefSeq" id="XP_003109704.2">
    <property type="nucleotide sequence ID" value="XM_003109656.2"/>
</dbReference>